<name>A0A1H5GLQ9_RHOJO</name>
<dbReference type="PROSITE" id="PS50977">
    <property type="entry name" value="HTH_TETR_2"/>
    <property type="match status" value="1"/>
</dbReference>
<dbReference type="EMBL" id="FNTL01000004">
    <property type="protein sequence ID" value="SEE16693.1"/>
    <property type="molecule type" value="Genomic_DNA"/>
</dbReference>
<keyword evidence="3" id="KW-0804">Transcription</keyword>
<dbReference type="InterPro" id="IPR009057">
    <property type="entry name" value="Homeodomain-like_sf"/>
</dbReference>
<reference evidence="7" key="1">
    <citation type="submission" date="2016-10" db="EMBL/GenBank/DDBJ databases">
        <authorList>
            <person name="Varghese N."/>
        </authorList>
    </citation>
    <scope>NUCLEOTIDE SEQUENCE [LARGE SCALE GENOMIC DNA]</scope>
    <source>
        <strain evidence="7">DSM 44719</strain>
    </source>
</reference>
<dbReference type="InterPro" id="IPR001647">
    <property type="entry name" value="HTH_TetR"/>
</dbReference>
<dbReference type="Pfam" id="PF21597">
    <property type="entry name" value="TetR_C_43"/>
    <property type="match status" value="1"/>
</dbReference>
<dbReference type="Pfam" id="PF00440">
    <property type="entry name" value="TetR_N"/>
    <property type="match status" value="1"/>
</dbReference>
<dbReference type="RefSeq" id="WP_073366364.1">
    <property type="nucleotide sequence ID" value="NZ_FNTL01000004.1"/>
</dbReference>
<accession>A0A1H5GLQ9</accession>
<dbReference type="Proteomes" id="UP000183407">
    <property type="component" value="Unassembled WGS sequence"/>
</dbReference>
<dbReference type="OrthoDB" id="9795011at2"/>
<keyword evidence="1" id="KW-0805">Transcription regulation</keyword>
<evidence type="ECO:0000256" key="2">
    <source>
        <dbReference type="ARBA" id="ARBA00023125"/>
    </source>
</evidence>
<dbReference type="Gene3D" id="1.10.357.10">
    <property type="entry name" value="Tetracycline Repressor, domain 2"/>
    <property type="match status" value="1"/>
</dbReference>
<dbReference type="SUPFAM" id="SSF46689">
    <property type="entry name" value="Homeodomain-like"/>
    <property type="match status" value="1"/>
</dbReference>
<dbReference type="InterPro" id="IPR036271">
    <property type="entry name" value="Tet_transcr_reg_TetR-rel_C_sf"/>
</dbReference>
<evidence type="ECO:0000256" key="1">
    <source>
        <dbReference type="ARBA" id="ARBA00023015"/>
    </source>
</evidence>
<evidence type="ECO:0000313" key="7">
    <source>
        <dbReference type="Proteomes" id="UP000183407"/>
    </source>
</evidence>
<dbReference type="GO" id="GO:0003700">
    <property type="term" value="F:DNA-binding transcription factor activity"/>
    <property type="evidence" value="ECO:0007669"/>
    <property type="project" value="TreeGrafter"/>
</dbReference>
<feature type="DNA-binding region" description="H-T-H motif" evidence="4">
    <location>
        <begin position="44"/>
        <end position="63"/>
    </location>
</feature>
<proteinExistence type="predicted"/>
<dbReference type="SUPFAM" id="SSF48498">
    <property type="entry name" value="Tetracyclin repressor-like, C-terminal domain"/>
    <property type="match status" value="1"/>
</dbReference>
<dbReference type="InterPro" id="IPR050109">
    <property type="entry name" value="HTH-type_TetR-like_transc_reg"/>
</dbReference>
<dbReference type="PRINTS" id="PR00455">
    <property type="entry name" value="HTHTETR"/>
</dbReference>
<dbReference type="PANTHER" id="PTHR30055:SF234">
    <property type="entry name" value="HTH-TYPE TRANSCRIPTIONAL REGULATOR BETI"/>
    <property type="match status" value="1"/>
</dbReference>
<gene>
    <name evidence="6" type="ORF">SAMN04490220_6861</name>
</gene>
<dbReference type="InterPro" id="IPR049445">
    <property type="entry name" value="TetR_SbtR-like_C"/>
</dbReference>
<evidence type="ECO:0000256" key="4">
    <source>
        <dbReference type="PROSITE-ProRule" id="PRU00335"/>
    </source>
</evidence>
<dbReference type="AlphaFoldDB" id="A0A1H5GLQ9"/>
<feature type="domain" description="HTH tetR-type" evidence="5">
    <location>
        <begin position="22"/>
        <end position="81"/>
    </location>
</feature>
<keyword evidence="2 4" id="KW-0238">DNA-binding</keyword>
<sequence>MAKAGPKKAGDACRQALRTDAERNRSRVVDAAHEVFAEQGLTASMAEVARRAGVGIATLYRRFPTREDLITDVFADKMGAYVDAIDEAASHPDPWNGFCAYVERVCAMQAEDRGFTHVLTMTFPTASAFEAKRTQAYTGFERLIERAKETGRLRADFSSQDLVLLLMANAGVIEATGAAAPDAWRRLVGYMLQAFAADGAAPLPPAPTSSAMYEAMVGVTCGAANGR</sequence>
<evidence type="ECO:0000313" key="6">
    <source>
        <dbReference type="EMBL" id="SEE16693.1"/>
    </source>
</evidence>
<evidence type="ECO:0000259" key="5">
    <source>
        <dbReference type="PROSITE" id="PS50977"/>
    </source>
</evidence>
<dbReference type="GO" id="GO:0000976">
    <property type="term" value="F:transcription cis-regulatory region binding"/>
    <property type="evidence" value="ECO:0007669"/>
    <property type="project" value="TreeGrafter"/>
</dbReference>
<dbReference type="PANTHER" id="PTHR30055">
    <property type="entry name" value="HTH-TYPE TRANSCRIPTIONAL REGULATOR RUTR"/>
    <property type="match status" value="1"/>
</dbReference>
<organism evidence="6 7">
    <name type="scientific">Rhodococcus jostii</name>
    <dbReference type="NCBI Taxonomy" id="132919"/>
    <lineage>
        <taxon>Bacteria</taxon>
        <taxon>Bacillati</taxon>
        <taxon>Actinomycetota</taxon>
        <taxon>Actinomycetes</taxon>
        <taxon>Mycobacteriales</taxon>
        <taxon>Nocardiaceae</taxon>
        <taxon>Rhodococcus</taxon>
    </lineage>
</organism>
<evidence type="ECO:0000256" key="3">
    <source>
        <dbReference type="ARBA" id="ARBA00023163"/>
    </source>
</evidence>
<protein>
    <submittedName>
        <fullName evidence="6">DNA-binding transcriptional regulator, AcrR family</fullName>
    </submittedName>
</protein>